<dbReference type="RefSeq" id="WP_052728727.1">
    <property type="nucleotide sequence ID" value="NZ_CP007501.1"/>
</dbReference>
<evidence type="ECO:0000256" key="1">
    <source>
        <dbReference type="SAM" id="Phobius"/>
    </source>
</evidence>
<dbReference type="Proteomes" id="UP000061135">
    <property type="component" value="Chromosome"/>
</dbReference>
<feature type="transmembrane region" description="Helical" evidence="1">
    <location>
        <begin position="23"/>
        <end position="46"/>
    </location>
</feature>
<dbReference type="PATRIC" id="fig|576611.7.peg.487"/>
<dbReference type="InterPro" id="IPR011055">
    <property type="entry name" value="Dup_hybrid_motif"/>
</dbReference>
<dbReference type="InterPro" id="IPR016047">
    <property type="entry name" value="M23ase_b-sheet_dom"/>
</dbReference>
<organism evidence="3 4">
    <name type="scientific">Polynucleobacter duraquae</name>
    <dbReference type="NCBI Taxonomy" id="1835254"/>
    <lineage>
        <taxon>Bacteria</taxon>
        <taxon>Pseudomonadati</taxon>
        <taxon>Pseudomonadota</taxon>
        <taxon>Betaproteobacteria</taxon>
        <taxon>Burkholderiales</taxon>
        <taxon>Burkholderiaceae</taxon>
        <taxon>Polynucleobacter</taxon>
    </lineage>
</organism>
<dbReference type="SUPFAM" id="SSF51261">
    <property type="entry name" value="Duplicated hybrid motif"/>
    <property type="match status" value="1"/>
</dbReference>
<keyword evidence="4" id="KW-1185">Reference proteome</keyword>
<accession>A0A0E3ZLA9</accession>
<reference evidence="3 4" key="1">
    <citation type="submission" date="2014-03" db="EMBL/GenBank/DDBJ databases">
        <title>Genome of Polynucleobacter strain MWH-MoK4.</title>
        <authorList>
            <person name="Hahn M.W."/>
        </authorList>
    </citation>
    <scope>NUCLEOTIDE SEQUENCE [LARGE SCALE GENOMIC DNA]</scope>
    <source>
        <strain evidence="3 4">MWH-MoK4</strain>
    </source>
</reference>
<dbReference type="AlphaFoldDB" id="A0A0E3ZLA9"/>
<name>A0A0E3ZLA9_9BURK</name>
<dbReference type="PANTHER" id="PTHR21666">
    <property type="entry name" value="PEPTIDASE-RELATED"/>
    <property type="match status" value="1"/>
</dbReference>
<keyword evidence="1" id="KW-0812">Transmembrane</keyword>
<dbReference type="CDD" id="cd12797">
    <property type="entry name" value="M23_peptidase"/>
    <property type="match status" value="1"/>
</dbReference>
<gene>
    <name evidence="3" type="ORF">CL55_00004820</name>
</gene>
<dbReference type="EMBL" id="CP007501">
    <property type="protein sequence ID" value="AKD24815.1"/>
    <property type="molecule type" value="Genomic_DNA"/>
</dbReference>
<dbReference type="Gene3D" id="2.70.70.10">
    <property type="entry name" value="Glucose Permease (Domain IIA)"/>
    <property type="match status" value="1"/>
</dbReference>
<dbReference type="FunFam" id="2.70.70.10:FF:000006">
    <property type="entry name" value="M23 family peptidase"/>
    <property type="match status" value="1"/>
</dbReference>
<dbReference type="KEGG" id="pdq:CL55_00004820"/>
<dbReference type="STRING" id="1835254.CL55_00004820"/>
<dbReference type="HOGENOM" id="CLU_029425_2_2_4"/>
<evidence type="ECO:0000313" key="3">
    <source>
        <dbReference type="EMBL" id="AKD24815.1"/>
    </source>
</evidence>
<evidence type="ECO:0000259" key="2">
    <source>
        <dbReference type="Pfam" id="PF01551"/>
    </source>
</evidence>
<keyword evidence="1" id="KW-0472">Membrane</keyword>
<keyword evidence="1" id="KW-1133">Transmembrane helix</keyword>
<feature type="domain" description="M23ase beta-sheet core" evidence="2">
    <location>
        <begin position="204"/>
        <end position="298"/>
    </location>
</feature>
<evidence type="ECO:0000313" key="4">
    <source>
        <dbReference type="Proteomes" id="UP000061135"/>
    </source>
</evidence>
<proteinExistence type="predicted"/>
<dbReference type="Pfam" id="PF01551">
    <property type="entry name" value="Peptidase_M23"/>
    <property type="match status" value="1"/>
</dbReference>
<dbReference type="PANTHER" id="PTHR21666:SF285">
    <property type="entry name" value="M23 FAMILY METALLOPEPTIDASE"/>
    <property type="match status" value="1"/>
</dbReference>
<protein>
    <submittedName>
        <fullName evidence="3">Membrane proteins related to metalloendopeptidase</fullName>
    </submittedName>
</protein>
<sequence length="311" mass="34400">MQLFWVSGSTGSIKQINITKKSVLRLVAVVSCAFCAFGILIFYTGITIAFEVNPELAKEVTGVVTPEERSRLDGMYRRELASYQERLKEASTTFNELKAIKDRYLAISTPSTIKEKLLDPAHLGGPLKPVNFQLDPTKALVDNLEDLVNKSNQILDIATKLEPEWQKQYSWLRALPIGPPIDARLGMTSNFGVRIDPITQQLAQHSGIDFITPTGTPIVASGDGTVLKSAFDPAYGNFIEIAHNEGFVSKYAHNSKLLVKVGQLVKRGQVIAHSGSTGRSTGPHLHYEIHQHNTYLNPAKILVYAPPSKYW</sequence>
<dbReference type="InterPro" id="IPR050570">
    <property type="entry name" value="Cell_wall_metabolism_enzyme"/>
</dbReference>
<dbReference type="OrthoDB" id="9815245at2"/>
<dbReference type="GO" id="GO:0004222">
    <property type="term" value="F:metalloendopeptidase activity"/>
    <property type="evidence" value="ECO:0007669"/>
    <property type="project" value="TreeGrafter"/>
</dbReference>